<dbReference type="EMBL" id="JBEAFC010000009">
    <property type="protein sequence ID" value="KAL1539784.1"/>
    <property type="molecule type" value="Genomic_DNA"/>
</dbReference>
<dbReference type="PANTHER" id="PTHR31476">
    <property type="entry name" value="PROTEIN WHAT'S THIS FACTOR 1 HOMOLOG, CHLOROPLASTIC"/>
    <property type="match status" value="1"/>
</dbReference>
<evidence type="ECO:0000313" key="4">
    <source>
        <dbReference type="Proteomes" id="UP001567538"/>
    </source>
</evidence>
<dbReference type="PANTHER" id="PTHR31476:SF3">
    <property type="entry name" value="UBIQUITIN CARBOXYL-TERMINAL HYDROLASE FAMILY PROTEIN"/>
    <property type="match status" value="1"/>
</dbReference>
<accession>A0ABD1G9E0</accession>
<dbReference type="InterPro" id="IPR021099">
    <property type="entry name" value="PORR_domain"/>
</dbReference>
<evidence type="ECO:0000259" key="2">
    <source>
        <dbReference type="Pfam" id="PF11955"/>
    </source>
</evidence>
<reference evidence="3 4" key="1">
    <citation type="submission" date="2024-06" db="EMBL/GenBank/DDBJ databases">
        <title>A chromosome level genome sequence of Diviner's sage (Salvia divinorum).</title>
        <authorList>
            <person name="Ford S.A."/>
            <person name="Ro D.-K."/>
            <person name="Ness R.W."/>
            <person name="Phillips M.A."/>
        </authorList>
    </citation>
    <scope>NUCLEOTIDE SEQUENCE [LARGE SCALE GENOMIC DNA]</scope>
    <source>
        <strain evidence="3">SAF-2024a</strain>
        <tissue evidence="3">Leaf</tissue>
    </source>
</reference>
<proteinExistence type="predicted"/>
<gene>
    <name evidence="3" type="ORF">AAHA92_24225</name>
</gene>
<dbReference type="InterPro" id="IPR045040">
    <property type="entry name" value="PORR_fam"/>
</dbReference>
<keyword evidence="4" id="KW-1185">Reference proteome</keyword>
<name>A0ABD1G9E0_SALDI</name>
<feature type="domain" description="PORR" evidence="2">
    <location>
        <begin position="285"/>
        <end position="614"/>
    </location>
</feature>
<protein>
    <submittedName>
        <fullName evidence="3">Protein WHAT'S THIS FACTOR 1, chloroplastic-like</fullName>
    </submittedName>
</protein>
<dbReference type="AlphaFoldDB" id="A0ABD1G9E0"/>
<comment type="caution">
    <text evidence="3">The sequence shown here is derived from an EMBL/GenBank/DDBJ whole genome shotgun (WGS) entry which is preliminary data.</text>
</comment>
<evidence type="ECO:0000313" key="3">
    <source>
        <dbReference type="EMBL" id="KAL1539784.1"/>
    </source>
</evidence>
<feature type="region of interest" description="Disordered" evidence="1">
    <location>
        <begin position="57"/>
        <end position="86"/>
    </location>
</feature>
<evidence type="ECO:0000256" key="1">
    <source>
        <dbReference type="SAM" id="MobiDB-lite"/>
    </source>
</evidence>
<dbReference type="Proteomes" id="UP001567538">
    <property type="component" value="Unassembled WGS sequence"/>
</dbReference>
<dbReference type="Pfam" id="PF11955">
    <property type="entry name" value="PORR"/>
    <property type="match status" value="1"/>
</dbReference>
<sequence length="651" mass="74447">MSHVCRHSQFTIWYLSSLSPSSSIPKLEFGFKQDRNTTPLGSLRRFHVCRRRVAWSRKSPPPSQTQVPSPPLSSLPRPVSGATSLPSRLSDRHLLQLVAAPPLPALLRPTSPLPDTRRGVHCTEPSLLLLLRSVPPSPSTEACRCLRRGTPSVGVLVQPLPGSKPSFVGSSGSLGSQHRRLAISLLTVSFPVSASTLSPAIENTSGRLLAVSRHLRSRAASCPSRPRVLSPVFPSMNTHLNITHKVLSKLRRLPMFRAHNPNIPSLYHILQFNASMSNLKVVWRKDLKLDQAIENDKKWRLCYRVVREVLNEPGQVIPLRYLAKRHERLRLPIKLEEFLSQNPGLFDIYKDRIRPKSNLVPFVRPSDRLNRFLEEEKLVYNNNEPFIVAKLCKLLMMAKNRVVSAEKLVEVKREFGFPNDFLVRIVSAHPEYFRLHGLPGQGQSYLELVSCNKEFGKSVIERRAEEESKLMGINVRPAFEWKLPPGFFFKKGMREWVRDWMELPYISPYEDVSHLDPASPEMEKRMVGVFHELLSLSIYKRVPVPILGKFCEDFRYSNGFTSVFTRHSGIFYMSLKGGIQTAMLREAYKGEELVDLDPLCEIKNKFVEMLEEGWRERAEKLRIRRESIGKDMEILAARNKELKCDEQNTEI</sequence>
<organism evidence="3 4">
    <name type="scientific">Salvia divinorum</name>
    <name type="common">Maria pastora</name>
    <name type="synonym">Diviner's sage</name>
    <dbReference type="NCBI Taxonomy" id="28513"/>
    <lineage>
        <taxon>Eukaryota</taxon>
        <taxon>Viridiplantae</taxon>
        <taxon>Streptophyta</taxon>
        <taxon>Embryophyta</taxon>
        <taxon>Tracheophyta</taxon>
        <taxon>Spermatophyta</taxon>
        <taxon>Magnoliopsida</taxon>
        <taxon>eudicotyledons</taxon>
        <taxon>Gunneridae</taxon>
        <taxon>Pentapetalae</taxon>
        <taxon>asterids</taxon>
        <taxon>lamiids</taxon>
        <taxon>Lamiales</taxon>
        <taxon>Lamiaceae</taxon>
        <taxon>Nepetoideae</taxon>
        <taxon>Mentheae</taxon>
        <taxon>Salviinae</taxon>
        <taxon>Salvia</taxon>
        <taxon>Salvia subgen. Calosphace</taxon>
    </lineage>
</organism>
<feature type="compositionally biased region" description="Pro residues" evidence="1">
    <location>
        <begin position="59"/>
        <end position="73"/>
    </location>
</feature>